<reference evidence="7 8" key="1">
    <citation type="submission" date="2022-10" db="EMBL/GenBank/DDBJ databases">
        <title>High-quality genome sequences of two octocoral-associated bacteria, Endozoicomonas euniceicola EF212 and Endozoicomonas gorgoniicola PS125.</title>
        <authorList>
            <person name="Chiou Y.-J."/>
            <person name="Chen Y.-H."/>
        </authorList>
    </citation>
    <scope>NUCLEOTIDE SEQUENCE [LARGE SCALE GENOMIC DNA]</scope>
    <source>
        <strain evidence="7 8">PS125</strain>
    </source>
</reference>
<proteinExistence type="inferred from homology"/>
<evidence type="ECO:0000256" key="1">
    <source>
        <dbReference type="ARBA" id="ARBA00009437"/>
    </source>
</evidence>
<keyword evidence="8" id="KW-1185">Reference proteome</keyword>
<keyword evidence="4" id="KW-0010">Activator</keyword>
<dbReference type="InterPro" id="IPR005119">
    <property type="entry name" value="LysR_subst-bd"/>
</dbReference>
<dbReference type="RefSeq" id="WP_262564997.1">
    <property type="nucleotide sequence ID" value="NZ_JAPFCC010000001.1"/>
</dbReference>
<dbReference type="PRINTS" id="PR00039">
    <property type="entry name" value="HTHLYSR"/>
</dbReference>
<dbReference type="Gene3D" id="3.40.190.10">
    <property type="entry name" value="Periplasmic binding protein-like II"/>
    <property type="match status" value="2"/>
</dbReference>
<keyword evidence="3" id="KW-0238">DNA-binding</keyword>
<comment type="caution">
    <text evidence="7">The sequence shown here is derived from an EMBL/GenBank/DDBJ whole genome shotgun (WGS) entry which is preliminary data.</text>
</comment>
<dbReference type="InterPro" id="IPR036390">
    <property type="entry name" value="WH_DNA-bd_sf"/>
</dbReference>
<name>A0ABT3N0S8_9GAMM</name>
<evidence type="ECO:0000256" key="3">
    <source>
        <dbReference type="ARBA" id="ARBA00023125"/>
    </source>
</evidence>
<dbReference type="EMBL" id="JAPFCC010000001">
    <property type="protein sequence ID" value="MCW7555225.1"/>
    <property type="molecule type" value="Genomic_DNA"/>
</dbReference>
<evidence type="ECO:0000256" key="2">
    <source>
        <dbReference type="ARBA" id="ARBA00023015"/>
    </source>
</evidence>
<dbReference type="Pfam" id="PF00126">
    <property type="entry name" value="HTH_1"/>
    <property type="match status" value="1"/>
</dbReference>
<evidence type="ECO:0000256" key="5">
    <source>
        <dbReference type="ARBA" id="ARBA00023163"/>
    </source>
</evidence>
<organism evidence="7 8">
    <name type="scientific">Endozoicomonas gorgoniicola</name>
    <dbReference type="NCBI Taxonomy" id="1234144"/>
    <lineage>
        <taxon>Bacteria</taxon>
        <taxon>Pseudomonadati</taxon>
        <taxon>Pseudomonadota</taxon>
        <taxon>Gammaproteobacteria</taxon>
        <taxon>Oceanospirillales</taxon>
        <taxon>Endozoicomonadaceae</taxon>
        <taxon>Endozoicomonas</taxon>
    </lineage>
</organism>
<gene>
    <name evidence="7" type="ORF">NX722_21880</name>
</gene>
<feature type="domain" description="HTH lysR-type" evidence="6">
    <location>
        <begin position="1"/>
        <end position="58"/>
    </location>
</feature>
<evidence type="ECO:0000313" key="7">
    <source>
        <dbReference type="EMBL" id="MCW7555225.1"/>
    </source>
</evidence>
<keyword evidence="5" id="KW-0804">Transcription</keyword>
<dbReference type="Gene3D" id="1.10.10.10">
    <property type="entry name" value="Winged helix-like DNA-binding domain superfamily/Winged helix DNA-binding domain"/>
    <property type="match status" value="1"/>
</dbReference>
<dbReference type="SUPFAM" id="SSF53850">
    <property type="entry name" value="Periplasmic binding protein-like II"/>
    <property type="match status" value="1"/>
</dbReference>
<evidence type="ECO:0000313" key="8">
    <source>
        <dbReference type="Proteomes" id="UP001209854"/>
    </source>
</evidence>
<accession>A0ABT3N0S8</accession>
<dbReference type="Proteomes" id="UP001209854">
    <property type="component" value="Unassembled WGS sequence"/>
</dbReference>
<sequence length="304" mass="33805">MTLTELRYIVALAREQHFGRAAAECFVSQPTLSAGVKKLEKELGVELFERTRNAVRVSDMGQRIVQQARKVLEEADAVKELAKEGKDQLSTPLRVGAIYTIGPYLFPHLVPKLAELASGMPLYIEENFTAVLRRKLRQGELDAIIIALPFTEPDVLTLPIYDEAFRVLMPSHHPWAERDAINKEELSRDEVLLLGEGHCFRDQILEACPLLNLNEGHDGSGIEATSLETIRHMVASGMGISILPESALGNNYYAPNVLTSKPFSTPRPERTVALAWRASFPRPKAIDVLAGALKQCTDINRIKD</sequence>
<dbReference type="PANTHER" id="PTHR30346">
    <property type="entry name" value="TRANSCRIPTIONAL DUAL REGULATOR HCAR-RELATED"/>
    <property type="match status" value="1"/>
</dbReference>
<protein>
    <submittedName>
        <fullName evidence="7">Hydrogen peroxide-inducible genes activator</fullName>
    </submittedName>
</protein>
<dbReference type="InterPro" id="IPR036388">
    <property type="entry name" value="WH-like_DNA-bd_sf"/>
</dbReference>
<keyword evidence="2" id="KW-0805">Transcription regulation</keyword>
<evidence type="ECO:0000256" key="4">
    <source>
        <dbReference type="ARBA" id="ARBA00023159"/>
    </source>
</evidence>
<evidence type="ECO:0000259" key="6">
    <source>
        <dbReference type="PROSITE" id="PS50931"/>
    </source>
</evidence>
<dbReference type="Pfam" id="PF03466">
    <property type="entry name" value="LysR_substrate"/>
    <property type="match status" value="1"/>
</dbReference>
<dbReference type="InterPro" id="IPR000847">
    <property type="entry name" value="LysR_HTH_N"/>
</dbReference>
<dbReference type="PROSITE" id="PS50931">
    <property type="entry name" value="HTH_LYSR"/>
    <property type="match status" value="1"/>
</dbReference>
<dbReference type="PANTHER" id="PTHR30346:SF26">
    <property type="entry name" value="HYDROGEN PEROXIDE-INDUCIBLE GENES ACTIVATOR"/>
    <property type="match status" value="1"/>
</dbReference>
<comment type="similarity">
    <text evidence="1">Belongs to the LysR transcriptional regulatory family.</text>
</comment>
<dbReference type="CDD" id="cd08411">
    <property type="entry name" value="PBP2_OxyR"/>
    <property type="match status" value="1"/>
</dbReference>
<dbReference type="SUPFAM" id="SSF46785">
    <property type="entry name" value="Winged helix' DNA-binding domain"/>
    <property type="match status" value="1"/>
</dbReference>